<dbReference type="Pfam" id="PF08448">
    <property type="entry name" value="PAS_4"/>
    <property type="match status" value="2"/>
</dbReference>
<feature type="domain" description="PAS" evidence="3">
    <location>
        <begin position="402"/>
        <end position="443"/>
    </location>
</feature>
<dbReference type="Gene3D" id="3.10.580.10">
    <property type="entry name" value="CBS-domain"/>
    <property type="match status" value="2"/>
</dbReference>
<name>A0A6F8VCZ8_9PROT</name>
<dbReference type="InterPro" id="IPR001610">
    <property type="entry name" value="PAC"/>
</dbReference>
<evidence type="ECO:0000259" key="5">
    <source>
        <dbReference type="PROSITE" id="PS51371"/>
    </source>
</evidence>
<dbReference type="PROSITE" id="PS50113">
    <property type="entry name" value="PAC"/>
    <property type="match status" value="1"/>
</dbReference>
<keyword evidence="1 2" id="KW-0129">CBS domain</keyword>
<dbReference type="Gene3D" id="3.30.450.20">
    <property type="entry name" value="PAS domain"/>
    <property type="match status" value="3"/>
</dbReference>
<feature type="domain" description="PAS" evidence="3">
    <location>
        <begin position="534"/>
        <end position="604"/>
    </location>
</feature>
<dbReference type="SUPFAM" id="SSF55785">
    <property type="entry name" value="PYP-like sensor domain (PAS domain)"/>
    <property type="match status" value="2"/>
</dbReference>
<dbReference type="PROSITE" id="PS51371">
    <property type="entry name" value="CBS"/>
    <property type="match status" value="4"/>
</dbReference>
<dbReference type="PANTHER" id="PTHR43080:SF2">
    <property type="entry name" value="CBS DOMAIN-CONTAINING PROTEIN"/>
    <property type="match status" value="1"/>
</dbReference>
<dbReference type="InterPro" id="IPR000700">
    <property type="entry name" value="PAS-assoc_C"/>
</dbReference>
<dbReference type="EMBL" id="AP022853">
    <property type="protein sequence ID" value="BCB26832.1"/>
    <property type="molecule type" value="Genomic_DNA"/>
</dbReference>
<feature type="domain" description="CBS" evidence="5">
    <location>
        <begin position="73"/>
        <end position="131"/>
    </location>
</feature>
<dbReference type="SMART" id="SM00091">
    <property type="entry name" value="PAS"/>
    <property type="match status" value="2"/>
</dbReference>
<organism evidence="6 7">
    <name type="scientific">Sulfurimicrobium lacus</name>
    <dbReference type="NCBI Taxonomy" id="2715678"/>
    <lineage>
        <taxon>Bacteria</taxon>
        <taxon>Pseudomonadati</taxon>
        <taxon>Pseudomonadota</taxon>
        <taxon>Betaproteobacteria</taxon>
        <taxon>Nitrosomonadales</taxon>
        <taxon>Sulfuricellaceae</taxon>
        <taxon>Sulfurimicrobium</taxon>
    </lineage>
</organism>
<dbReference type="KEGG" id="slac:SKTS_17180"/>
<dbReference type="CDD" id="cd00130">
    <property type="entry name" value="PAS"/>
    <property type="match status" value="2"/>
</dbReference>
<dbReference type="SUPFAM" id="SSF54631">
    <property type="entry name" value="CBS-domain pair"/>
    <property type="match status" value="2"/>
</dbReference>
<dbReference type="InterPro" id="IPR051257">
    <property type="entry name" value="Diverse_CBS-Domain"/>
</dbReference>
<accession>A0A6F8VCZ8</accession>
<dbReference type="Pfam" id="PF00989">
    <property type="entry name" value="PAS"/>
    <property type="match status" value="1"/>
</dbReference>
<dbReference type="InterPro" id="IPR013656">
    <property type="entry name" value="PAS_4"/>
</dbReference>
<dbReference type="SMART" id="SM00086">
    <property type="entry name" value="PAC"/>
    <property type="match status" value="2"/>
</dbReference>
<reference evidence="7" key="1">
    <citation type="submission" date="2020-03" db="EMBL/GenBank/DDBJ databases">
        <title>Complete genome sequence of sulfur-oxidizing bacterium skT11.</title>
        <authorList>
            <person name="Kanda M."/>
            <person name="Kojima H."/>
            <person name="Fukui M."/>
        </authorList>
    </citation>
    <scope>NUCLEOTIDE SEQUENCE [LARGE SCALE GENOMIC DNA]</scope>
    <source>
        <strain evidence="7">skT11</strain>
    </source>
</reference>
<sequence length="709" mass="77776">MIRPTLVHLISAPLLTLPPEAGLIDAAERMSAAGASAMLVIQDGRSVGLLTERDVLLALAHSVDPHQALSAVMSTPVNAAPGSLSMREAYHLLVSRSHRHLLVTGDDGAPLGIVDESDFRRHLGMEYLVKVRDVKSLMTTNVLTLPPNATVGDAALMMERHHVSCVVVAEGGNPLGIITERDMVGLYRQGAEARARSLADTMRHPVVAVKPELALHEAAESMRRNKLRRLVVVDEAGHLVGILTEHDLLKRLEDEYLDVLRGVIREQAREIDQIRHDLDEQGTLDLILDCAPELAVVAVNPEHQVIYANAAARSLCAWHVEPGDDFPAAFERAGFPAALYAQMTQCAHRDGGWSGVADLSLGRHFELHAAGLLEPQGERHGMVFTCRDVSTKEAGQRALQEAELTQRLLLESAEEGICGIDLAGVCTFANSAAAHLLGLSSAEDLVGRRIHELAHYNRADGTPYPRETCPVCKTYTSGSVARVVDEVFWRADGSSFAVEYRAYPIHRDGRLSGAVMVFRDRTAEQRTLARLQASEGRLRTLIQTIPDLVWLKDPQGVYLACNPAFERFFGAKEADIVGKTDYDFVACEQADFFRANDDAALAADHPSANQEWITFADDGRRVLLETTKTPMHAVDGQLIGVLGIGRDITEIKLHEARLTEQLEELRRWHEATLGRETRVLELKREVNELLRRAGEAPRYGSVEPGGGDA</sequence>
<feature type="domain" description="CBS" evidence="5">
    <location>
        <begin position="202"/>
        <end position="259"/>
    </location>
</feature>
<dbReference type="AlphaFoldDB" id="A0A6F8VCZ8"/>
<evidence type="ECO:0000259" key="4">
    <source>
        <dbReference type="PROSITE" id="PS50113"/>
    </source>
</evidence>
<dbReference type="PROSITE" id="PS50112">
    <property type="entry name" value="PAS"/>
    <property type="match status" value="2"/>
</dbReference>
<evidence type="ECO:0000256" key="1">
    <source>
        <dbReference type="ARBA" id="ARBA00023122"/>
    </source>
</evidence>
<keyword evidence="7" id="KW-1185">Reference proteome</keyword>
<feature type="domain" description="PAC" evidence="4">
    <location>
        <begin position="608"/>
        <end position="660"/>
    </location>
</feature>
<dbReference type="Pfam" id="PF00571">
    <property type="entry name" value="CBS"/>
    <property type="match status" value="4"/>
</dbReference>
<feature type="domain" description="CBS" evidence="5">
    <location>
        <begin position="138"/>
        <end position="193"/>
    </location>
</feature>
<evidence type="ECO:0000313" key="7">
    <source>
        <dbReference type="Proteomes" id="UP000502260"/>
    </source>
</evidence>
<dbReference type="PANTHER" id="PTHR43080">
    <property type="entry name" value="CBS DOMAIN-CONTAINING PROTEIN CBSX3, MITOCHONDRIAL"/>
    <property type="match status" value="1"/>
</dbReference>
<feature type="domain" description="CBS" evidence="5">
    <location>
        <begin position="10"/>
        <end position="69"/>
    </location>
</feature>
<dbReference type="GO" id="GO:0006355">
    <property type="term" value="P:regulation of DNA-templated transcription"/>
    <property type="evidence" value="ECO:0007669"/>
    <property type="project" value="InterPro"/>
</dbReference>
<dbReference type="InterPro" id="IPR046342">
    <property type="entry name" value="CBS_dom_sf"/>
</dbReference>
<evidence type="ECO:0000259" key="3">
    <source>
        <dbReference type="PROSITE" id="PS50112"/>
    </source>
</evidence>
<dbReference type="InterPro" id="IPR000014">
    <property type="entry name" value="PAS"/>
</dbReference>
<dbReference type="Proteomes" id="UP000502260">
    <property type="component" value="Chromosome"/>
</dbReference>
<dbReference type="NCBIfam" id="TIGR00229">
    <property type="entry name" value="sensory_box"/>
    <property type="match status" value="2"/>
</dbReference>
<evidence type="ECO:0000313" key="6">
    <source>
        <dbReference type="EMBL" id="BCB26832.1"/>
    </source>
</evidence>
<proteinExistence type="predicted"/>
<evidence type="ECO:0000256" key="2">
    <source>
        <dbReference type="PROSITE-ProRule" id="PRU00703"/>
    </source>
</evidence>
<protein>
    <recommendedName>
        <fullName evidence="8">Signal transduction protein</fullName>
    </recommendedName>
</protein>
<gene>
    <name evidence="6" type="ORF">SKTS_17180</name>
</gene>
<dbReference type="SMART" id="SM00116">
    <property type="entry name" value="CBS"/>
    <property type="match status" value="4"/>
</dbReference>
<dbReference type="InterPro" id="IPR013767">
    <property type="entry name" value="PAS_fold"/>
</dbReference>
<dbReference type="InterPro" id="IPR035965">
    <property type="entry name" value="PAS-like_dom_sf"/>
</dbReference>
<dbReference type="RefSeq" id="WP_173063355.1">
    <property type="nucleotide sequence ID" value="NZ_AP022853.1"/>
</dbReference>
<dbReference type="InterPro" id="IPR000644">
    <property type="entry name" value="CBS_dom"/>
</dbReference>
<evidence type="ECO:0008006" key="8">
    <source>
        <dbReference type="Google" id="ProtNLM"/>
    </source>
</evidence>